<dbReference type="InterPro" id="IPR003100">
    <property type="entry name" value="PAZ_dom"/>
</dbReference>
<dbReference type="GO" id="GO:0031047">
    <property type="term" value="P:regulatory ncRNA-mediated gene silencing"/>
    <property type="evidence" value="ECO:0007669"/>
    <property type="project" value="UniProtKB-KW"/>
</dbReference>
<evidence type="ECO:0000256" key="2">
    <source>
        <dbReference type="ARBA" id="ARBA00023158"/>
    </source>
</evidence>
<dbReference type="SUPFAM" id="SSF101690">
    <property type="entry name" value="PAZ domain"/>
    <property type="match status" value="1"/>
</dbReference>
<comment type="caution">
    <text evidence="6">The sequence shown here is derived from an EMBL/GenBank/DDBJ whole genome shotgun (WGS) entry which is preliminary data.</text>
</comment>
<dbReference type="InterPro" id="IPR036397">
    <property type="entry name" value="RNaseH_sf"/>
</dbReference>
<dbReference type="Gene3D" id="3.40.50.2300">
    <property type="match status" value="1"/>
</dbReference>
<proteinExistence type="inferred from homology"/>
<dbReference type="InterPro" id="IPR012337">
    <property type="entry name" value="RNaseH-like_sf"/>
</dbReference>
<name>A0A176WKE3_MARPO</name>
<dbReference type="SMART" id="SM00949">
    <property type="entry name" value="PAZ"/>
    <property type="match status" value="1"/>
</dbReference>
<dbReference type="InterPro" id="IPR014811">
    <property type="entry name" value="ArgoL1"/>
</dbReference>
<feature type="domain" description="Piwi" evidence="5">
    <location>
        <begin position="553"/>
        <end position="866"/>
    </location>
</feature>
<dbReference type="InterPro" id="IPR036085">
    <property type="entry name" value="PAZ_dom_sf"/>
</dbReference>
<dbReference type="Proteomes" id="UP000077202">
    <property type="component" value="Unassembled WGS sequence"/>
</dbReference>
<dbReference type="CDD" id="cd02846">
    <property type="entry name" value="PAZ_argonaute_like"/>
    <property type="match status" value="1"/>
</dbReference>
<organism evidence="6 7">
    <name type="scientific">Marchantia polymorpha subsp. ruderalis</name>
    <dbReference type="NCBI Taxonomy" id="1480154"/>
    <lineage>
        <taxon>Eukaryota</taxon>
        <taxon>Viridiplantae</taxon>
        <taxon>Streptophyta</taxon>
        <taxon>Embryophyta</taxon>
        <taxon>Marchantiophyta</taxon>
        <taxon>Marchantiopsida</taxon>
        <taxon>Marchantiidae</taxon>
        <taxon>Marchantiales</taxon>
        <taxon>Marchantiaceae</taxon>
        <taxon>Marchantia</taxon>
    </lineage>
</organism>
<dbReference type="CDD" id="cd04657">
    <property type="entry name" value="Piwi_ago-like"/>
    <property type="match status" value="1"/>
</dbReference>
<evidence type="ECO:0000259" key="4">
    <source>
        <dbReference type="PROSITE" id="PS50821"/>
    </source>
</evidence>
<dbReference type="Pfam" id="PF02170">
    <property type="entry name" value="PAZ"/>
    <property type="match status" value="1"/>
</dbReference>
<protein>
    <submittedName>
        <fullName evidence="6">Uncharacterized protein</fullName>
    </submittedName>
</protein>
<dbReference type="SUPFAM" id="SSF53098">
    <property type="entry name" value="Ribonuclease H-like"/>
    <property type="match status" value="1"/>
</dbReference>
<dbReference type="Pfam" id="PF16488">
    <property type="entry name" value="ArgoL2"/>
    <property type="match status" value="1"/>
</dbReference>
<dbReference type="PROSITE" id="PS50822">
    <property type="entry name" value="PIWI"/>
    <property type="match status" value="1"/>
</dbReference>
<evidence type="ECO:0000313" key="6">
    <source>
        <dbReference type="EMBL" id="OAE33608.1"/>
    </source>
</evidence>
<keyword evidence="2" id="KW-0943">RNA-mediated gene silencing</keyword>
<feature type="compositionally biased region" description="Low complexity" evidence="3">
    <location>
        <begin position="1"/>
        <end position="10"/>
    </location>
</feature>
<evidence type="ECO:0000256" key="1">
    <source>
        <dbReference type="ARBA" id="ARBA00008201"/>
    </source>
</evidence>
<dbReference type="Gene3D" id="2.170.260.10">
    <property type="entry name" value="paz domain"/>
    <property type="match status" value="1"/>
</dbReference>
<dbReference type="Gene3D" id="3.30.420.10">
    <property type="entry name" value="Ribonuclease H-like superfamily/Ribonuclease H"/>
    <property type="match status" value="1"/>
</dbReference>
<dbReference type="InterPro" id="IPR003165">
    <property type="entry name" value="Piwi"/>
</dbReference>
<dbReference type="EMBL" id="LVLJ01000596">
    <property type="protein sequence ID" value="OAE33608.1"/>
    <property type="molecule type" value="Genomic_DNA"/>
</dbReference>
<sequence length="902" mass="102730">MSNPGPSSKGPPKDQLERGSEPPVKRPRAVALDFQLMRRPGYGTKGREVALVCNHFNVRFEPRMTVNHYSVSISTPEERLLRSNVKRRVLESLRDTYGLRNFAFAYDGESALFVAGDLSFKSKEFRVTLTNRRDVEGQRARSSEDEARRRAGNEFVVKIEFAAVVDMNAIAAVNRGERDSRAQDALRVLDIMLREHATKKAYILQRDCYFSPIFGPGADLQDGVEAWKGYHASFRTTQSGLSLNFDTATTIVIKETQVQPFMEEYCKKSIRQFRDEDFTKCKRILKGISVMTYLNQSHKIIGFSPEPCSKQMFALRRRDELGNMLDTEDISVADYFTRVKGINLKSPHLPALDVGRTKKPMYFPIELCTIVPGQRYKKLLNTFQRQGMIRQCKVDPEERVKKINSMMWKNEYNRDELLEAFNVVIDNKMTRFKGRVLEAPQLQFGNRVKEIPRNGRWNFNVERQMNQPAQTTRWIVICFKGRRPVDAQRIGNEMKDVASKKGMRFGDFELFEENDTDHQRKSPLQRVEAMTNRLRTTLVDGTGNPIPAHKFPFVLVILPEKSPDLYIPFKRFCETKMGIITQCIVPPNGGVNPKYLSSVSLKINLKMGGYNSILVGEETKTLPKISQVPTIIFGLDVSHGSPGDANSPSVAAAVATIEWPKFSKYTCSIRAQEPKTEMIAGLHSEDTREMGMVKELLNNFFSEARDRGRPDHECKPQQILVYRDGVSESQFDQVLDKELRAFKHACRSMQDGYNPRITFVVVQKRHHTRFFLDSTYKNVQPGTVVDKTVCHPRDNDFYLVSHAAIGTSRPTHYHILYDEIGFTADELQMITHGLCYTYSRCTSAVSVAAPAYYAHVAAAHCRNFVDSSGSSSESIQSGAHVRRAVDSLPKLQKNVLKKMFYA</sequence>
<feature type="domain" description="PAZ" evidence="4">
    <location>
        <begin position="257"/>
        <end position="372"/>
    </location>
</feature>
<gene>
    <name evidence="6" type="ORF">AXG93_4685s1010</name>
</gene>
<dbReference type="SMART" id="SM00950">
    <property type="entry name" value="Piwi"/>
    <property type="match status" value="1"/>
</dbReference>
<dbReference type="SMART" id="SM01163">
    <property type="entry name" value="DUF1785"/>
    <property type="match status" value="1"/>
</dbReference>
<comment type="similarity">
    <text evidence="1">Belongs to the argonaute family. Ago subfamily.</text>
</comment>
<evidence type="ECO:0000256" key="3">
    <source>
        <dbReference type="SAM" id="MobiDB-lite"/>
    </source>
</evidence>
<feature type="region of interest" description="Disordered" evidence="3">
    <location>
        <begin position="1"/>
        <end position="27"/>
    </location>
</feature>
<evidence type="ECO:0000259" key="5">
    <source>
        <dbReference type="PROSITE" id="PS50822"/>
    </source>
</evidence>
<dbReference type="Pfam" id="PF08699">
    <property type="entry name" value="ArgoL1"/>
    <property type="match status" value="1"/>
</dbReference>
<dbReference type="GO" id="GO:0003723">
    <property type="term" value="F:RNA binding"/>
    <property type="evidence" value="ECO:0007669"/>
    <property type="project" value="InterPro"/>
</dbReference>
<dbReference type="Pfam" id="PF02171">
    <property type="entry name" value="Piwi"/>
    <property type="match status" value="1"/>
</dbReference>
<dbReference type="PROSITE" id="PS50821">
    <property type="entry name" value="PAZ"/>
    <property type="match status" value="1"/>
</dbReference>
<dbReference type="Pfam" id="PF16486">
    <property type="entry name" value="ArgoN"/>
    <property type="match status" value="1"/>
</dbReference>
<dbReference type="PANTHER" id="PTHR22891">
    <property type="entry name" value="EUKARYOTIC TRANSLATION INITIATION FACTOR 2C"/>
    <property type="match status" value="1"/>
</dbReference>
<dbReference type="InterPro" id="IPR032474">
    <property type="entry name" value="Argonaute_N"/>
</dbReference>
<reference evidence="6" key="1">
    <citation type="submission" date="2016-03" db="EMBL/GenBank/DDBJ databases">
        <title>Mechanisms controlling the formation of the plant cell surface in tip-growing cells are functionally conserved among land plants.</title>
        <authorList>
            <person name="Honkanen S."/>
            <person name="Jones V.A."/>
            <person name="Morieri G."/>
            <person name="Champion C."/>
            <person name="Hetherington A.J."/>
            <person name="Kelly S."/>
            <person name="Saint-Marcoux D."/>
            <person name="Proust H."/>
            <person name="Prescott H."/>
            <person name="Dolan L."/>
        </authorList>
    </citation>
    <scope>NUCLEOTIDE SEQUENCE [LARGE SCALE GENOMIC DNA]</scope>
    <source>
        <tissue evidence="6">Whole gametophyte</tissue>
    </source>
</reference>
<dbReference type="InterPro" id="IPR045246">
    <property type="entry name" value="Piwi_ago-like"/>
</dbReference>
<evidence type="ECO:0000313" key="7">
    <source>
        <dbReference type="Proteomes" id="UP000077202"/>
    </source>
</evidence>
<dbReference type="SMR" id="A0A176WKE3"/>
<feature type="compositionally biased region" description="Basic and acidic residues" evidence="3">
    <location>
        <begin position="11"/>
        <end position="24"/>
    </location>
</feature>
<dbReference type="InterPro" id="IPR032472">
    <property type="entry name" value="ArgoL2"/>
</dbReference>
<keyword evidence="7" id="KW-1185">Reference proteome</keyword>
<dbReference type="AlphaFoldDB" id="A0A176WKE3"/>
<accession>A0A176WKE3</accession>